<dbReference type="EMBL" id="CABFNS010000926">
    <property type="protein sequence ID" value="VUC36154.1"/>
    <property type="molecule type" value="Genomic_DNA"/>
</dbReference>
<protein>
    <submittedName>
        <fullName evidence="1">Uncharacterized protein</fullName>
    </submittedName>
</protein>
<sequence length="87" mass="9843">MDHRRSHDGTKHGLIDFASGITKLEDYVRGLQPSEADLASRSTKREQRCDSNAHTSWLKDDLTLNSYTGTTRDTRLPVYSELMGLSM</sequence>
<evidence type="ECO:0000313" key="1">
    <source>
        <dbReference type="EMBL" id="VUC36154.1"/>
    </source>
</evidence>
<organism evidence="1 2">
    <name type="scientific">Bionectria ochroleuca</name>
    <name type="common">Gliocladium roseum</name>
    <dbReference type="NCBI Taxonomy" id="29856"/>
    <lineage>
        <taxon>Eukaryota</taxon>
        <taxon>Fungi</taxon>
        <taxon>Dikarya</taxon>
        <taxon>Ascomycota</taxon>
        <taxon>Pezizomycotina</taxon>
        <taxon>Sordariomycetes</taxon>
        <taxon>Hypocreomycetidae</taxon>
        <taxon>Hypocreales</taxon>
        <taxon>Bionectriaceae</taxon>
        <taxon>Clonostachys</taxon>
    </lineage>
</organism>
<comment type="caution">
    <text evidence="1">The sequence shown here is derived from an EMBL/GenBank/DDBJ whole genome shotgun (WGS) entry which is preliminary data.</text>
</comment>
<accession>A0ABY6UXX7</accession>
<keyword evidence="2" id="KW-1185">Reference proteome</keyword>
<dbReference type="Proteomes" id="UP000766486">
    <property type="component" value="Unassembled WGS sequence"/>
</dbReference>
<evidence type="ECO:0000313" key="2">
    <source>
        <dbReference type="Proteomes" id="UP000766486"/>
    </source>
</evidence>
<reference evidence="1 2" key="1">
    <citation type="submission" date="2019-06" db="EMBL/GenBank/DDBJ databases">
        <authorList>
            <person name="Broberg M."/>
        </authorList>
    </citation>
    <scope>NUCLEOTIDE SEQUENCE [LARGE SCALE GENOMIC DNA]</scope>
</reference>
<proteinExistence type="predicted"/>
<name>A0ABY6UXX7_BIOOC</name>
<gene>
    <name evidence="1" type="ORF">CLO192961_LOCUS437881</name>
</gene>